<feature type="region of interest" description="Disordered" evidence="1">
    <location>
        <begin position="46"/>
        <end position="80"/>
    </location>
</feature>
<comment type="caution">
    <text evidence="3">The sequence shown here is derived from an EMBL/GenBank/DDBJ whole genome shotgun (WGS) entry which is preliminary data.</text>
</comment>
<evidence type="ECO:0000256" key="1">
    <source>
        <dbReference type="SAM" id="MobiDB-lite"/>
    </source>
</evidence>
<evidence type="ECO:0000313" key="3">
    <source>
        <dbReference type="EMBL" id="RNB52649.1"/>
    </source>
</evidence>
<dbReference type="AlphaFoldDB" id="A0A3M8ANP7"/>
<keyword evidence="2" id="KW-0732">Signal</keyword>
<proteinExistence type="predicted"/>
<protein>
    <submittedName>
        <fullName evidence="3">Uncharacterized protein</fullName>
    </submittedName>
</protein>
<dbReference type="Proteomes" id="UP000268829">
    <property type="component" value="Unassembled WGS sequence"/>
</dbReference>
<dbReference type="EMBL" id="RHHS01000056">
    <property type="protein sequence ID" value="RNB52649.1"/>
    <property type="molecule type" value="Genomic_DNA"/>
</dbReference>
<feature type="signal peptide" evidence="2">
    <location>
        <begin position="1"/>
        <end position="19"/>
    </location>
</feature>
<gene>
    <name evidence="3" type="ORF">EDM57_21360</name>
</gene>
<evidence type="ECO:0000256" key="2">
    <source>
        <dbReference type="SAM" id="SignalP"/>
    </source>
</evidence>
<dbReference type="OrthoDB" id="2469076at2"/>
<accession>A0A3M8ANP7</accession>
<keyword evidence="4" id="KW-1185">Reference proteome</keyword>
<sequence length="80" mass="8706">MPILLLLLLVLSTSGCSLADGPERSYIQSDRELYYQQSVVHPLGLEPNATPYGTPANAGTSSDYNRPIRPDAISRYPGLN</sequence>
<evidence type="ECO:0000313" key="4">
    <source>
        <dbReference type="Proteomes" id="UP000268829"/>
    </source>
</evidence>
<feature type="chain" id="PRO_5017964243" evidence="2">
    <location>
        <begin position="20"/>
        <end position="80"/>
    </location>
</feature>
<name>A0A3M8ANP7_9BACL</name>
<reference evidence="3 4" key="1">
    <citation type="submission" date="2018-10" db="EMBL/GenBank/DDBJ databases">
        <title>Phylogenomics of Brevibacillus.</title>
        <authorList>
            <person name="Dunlap C."/>
        </authorList>
    </citation>
    <scope>NUCLEOTIDE SEQUENCE [LARGE SCALE GENOMIC DNA]</scope>
    <source>
        <strain evidence="3 4">DSM 100115</strain>
    </source>
</reference>
<organism evidence="3 4">
    <name type="scientific">Brevibacillus gelatini</name>
    <dbReference type="NCBI Taxonomy" id="1655277"/>
    <lineage>
        <taxon>Bacteria</taxon>
        <taxon>Bacillati</taxon>
        <taxon>Bacillota</taxon>
        <taxon>Bacilli</taxon>
        <taxon>Bacillales</taxon>
        <taxon>Paenibacillaceae</taxon>
        <taxon>Brevibacillus</taxon>
    </lineage>
</organism>
<dbReference type="RefSeq" id="WP_122906700.1">
    <property type="nucleotide sequence ID" value="NZ_RHHS01000056.1"/>
</dbReference>